<reference evidence="1" key="2">
    <citation type="submission" date="2021-12" db="EMBL/GenBank/DDBJ databases">
        <title>Resequencing data analysis of finger millet.</title>
        <authorList>
            <person name="Hatakeyama M."/>
            <person name="Aluri S."/>
            <person name="Balachadran M.T."/>
            <person name="Sivarajan S.R."/>
            <person name="Poveda L."/>
            <person name="Shimizu-Inatsugi R."/>
            <person name="Schlapbach R."/>
            <person name="Sreeman S.M."/>
            <person name="Shimizu K.K."/>
        </authorList>
    </citation>
    <scope>NUCLEOTIDE SEQUENCE</scope>
</reference>
<sequence>MNHYNSIAIHRALPQTETLLHVHRKKQQPPRVMKKYTVEQEQRRLELADRIGWAAPKTTDGSVAVEAFCAQVGISRCTFLKWMNTYKCRRAGVVP</sequence>
<evidence type="ECO:0000313" key="2">
    <source>
        <dbReference type="Proteomes" id="UP001054889"/>
    </source>
</evidence>
<dbReference type="AlphaFoldDB" id="A0AAV5EEX3"/>
<gene>
    <name evidence="1" type="primary">gb08108</name>
    <name evidence="1" type="ORF">PR202_gb08108</name>
</gene>
<accession>A0AAV5EEX3</accession>
<name>A0AAV5EEX3_ELECO</name>
<proteinExistence type="predicted"/>
<comment type="caution">
    <text evidence="1">The sequence shown here is derived from an EMBL/GenBank/DDBJ whole genome shotgun (WGS) entry which is preliminary data.</text>
</comment>
<evidence type="ECO:0008006" key="3">
    <source>
        <dbReference type="Google" id="ProtNLM"/>
    </source>
</evidence>
<dbReference type="EMBL" id="BQKI01000075">
    <property type="protein sequence ID" value="GJN20701.1"/>
    <property type="molecule type" value="Genomic_DNA"/>
</dbReference>
<reference evidence="1" key="1">
    <citation type="journal article" date="2018" name="DNA Res.">
        <title>Multiple hybrid de novo genome assembly of finger millet, an orphan allotetraploid crop.</title>
        <authorList>
            <person name="Hatakeyama M."/>
            <person name="Aluri S."/>
            <person name="Balachadran M.T."/>
            <person name="Sivarajan S.R."/>
            <person name="Patrignani A."/>
            <person name="Gruter S."/>
            <person name="Poveda L."/>
            <person name="Shimizu-Inatsugi R."/>
            <person name="Baeten J."/>
            <person name="Francoijs K.J."/>
            <person name="Nataraja K.N."/>
            <person name="Reddy Y.A.N."/>
            <person name="Phadnis S."/>
            <person name="Ravikumar R.L."/>
            <person name="Schlapbach R."/>
            <person name="Sreeman S.M."/>
            <person name="Shimizu K.K."/>
        </authorList>
    </citation>
    <scope>NUCLEOTIDE SEQUENCE</scope>
</reference>
<keyword evidence="2" id="KW-1185">Reference proteome</keyword>
<evidence type="ECO:0000313" key="1">
    <source>
        <dbReference type="EMBL" id="GJN20701.1"/>
    </source>
</evidence>
<dbReference type="Proteomes" id="UP001054889">
    <property type="component" value="Unassembled WGS sequence"/>
</dbReference>
<organism evidence="1 2">
    <name type="scientific">Eleusine coracana subsp. coracana</name>
    <dbReference type="NCBI Taxonomy" id="191504"/>
    <lineage>
        <taxon>Eukaryota</taxon>
        <taxon>Viridiplantae</taxon>
        <taxon>Streptophyta</taxon>
        <taxon>Embryophyta</taxon>
        <taxon>Tracheophyta</taxon>
        <taxon>Spermatophyta</taxon>
        <taxon>Magnoliopsida</taxon>
        <taxon>Liliopsida</taxon>
        <taxon>Poales</taxon>
        <taxon>Poaceae</taxon>
        <taxon>PACMAD clade</taxon>
        <taxon>Chloridoideae</taxon>
        <taxon>Cynodonteae</taxon>
        <taxon>Eleusininae</taxon>
        <taxon>Eleusine</taxon>
    </lineage>
</organism>
<protein>
    <recommendedName>
        <fullName evidence="3">Transposase</fullName>
    </recommendedName>
</protein>
<dbReference type="Gene3D" id="1.10.10.60">
    <property type="entry name" value="Homeodomain-like"/>
    <property type="match status" value="1"/>
</dbReference>